<dbReference type="SUPFAM" id="SSF46767">
    <property type="entry name" value="Methylated DNA-protein cysteine methyltransferase, C-terminal domain"/>
    <property type="match status" value="1"/>
</dbReference>
<dbReference type="Pfam" id="PF01035">
    <property type="entry name" value="DNA_binding_1"/>
    <property type="match status" value="1"/>
</dbReference>
<name>A0A4Q7M6Y1_9MICO</name>
<dbReference type="InterPro" id="IPR014048">
    <property type="entry name" value="MethylDNA_cys_MeTrfase_DNA-bd"/>
</dbReference>
<comment type="caution">
    <text evidence="8">The sequence shown here is derived from an EMBL/GenBank/DDBJ whole genome shotgun (WGS) entry which is preliminary data.</text>
</comment>
<dbReference type="InterPro" id="IPR036217">
    <property type="entry name" value="MethylDNA_cys_MeTrfase_DNAb"/>
</dbReference>
<evidence type="ECO:0000256" key="5">
    <source>
        <dbReference type="ARBA" id="ARBA00023204"/>
    </source>
</evidence>
<dbReference type="AlphaFoldDB" id="A0A4Q7M6Y1"/>
<dbReference type="OrthoDB" id="9802228at2"/>
<proteinExistence type="predicted"/>
<dbReference type="InterPro" id="IPR036388">
    <property type="entry name" value="WH-like_DNA-bd_sf"/>
</dbReference>
<dbReference type="GO" id="GO:0032259">
    <property type="term" value="P:methylation"/>
    <property type="evidence" value="ECO:0007669"/>
    <property type="project" value="UniProtKB-KW"/>
</dbReference>
<keyword evidence="9" id="KW-1185">Reference proteome</keyword>
<evidence type="ECO:0000256" key="3">
    <source>
        <dbReference type="ARBA" id="ARBA00022679"/>
    </source>
</evidence>
<keyword evidence="3 8" id="KW-0808">Transferase</keyword>
<dbReference type="PROSITE" id="PS00374">
    <property type="entry name" value="MGMT"/>
    <property type="match status" value="1"/>
</dbReference>
<protein>
    <submittedName>
        <fullName evidence="8">Methylated-DNA-[protein]-cysteine S-methyltransferase</fullName>
    </submittedName>
</protein>
<dbReference type="GO" id="GO:0003908">
    <property type="term" value="F:methylated-DNA-[protein]-cysteine S-methyltransferase activity"/>
    <property type="evidence" value="ECO:0007669"/>
    <property type="project" value="UniProtKB-EC"/>
</dbReference>
<evidence type="ECO:0000256" key="2">
    <source>
        <dbReference type="ARBA" id="ARBA00022603"/>
    </source>
</evidence>
<sequence>MPAARSATLATPDGPFTVVVDGDAVIASGWTDDVAALVALVHPSLRPVAVTPDAPPASAPPQVSGSGLAAPALTDAVLCEAVAAVEGYYAGRLDAPSAVPVRQRSGEFRQHAWDVLRGVRPGEVVTYTQYALRSGRPAAVRAAAGACAMNAAALFVPCHRVLRTDGTLGGFRYGLSVKESLLAREGSR</sequence>
<keyword evidence="5" id="KW-0234">DNA repair</keyword>
<feature type="domain" description="Methylated-DNA-[protein]-cysteine S-methyltransferase DNA binding" evidence="7">
    <location>
        <begin position="107"/>
        <end position="186"/>
    </location>
</feature>
<keyword evidence="4" id="KW-0227">DNA damage</keyword>
<dbReference type="CDD" id="cd06445">
    <property type="entry name" value="ATase"/>
    <property type="match status" value="1"/>
</dbReference>
<dbReference type="RefSeq" id="WP_130415818.1">
    <property type="nucleotide sequence ID" value="NZ_SGWX01000001.1"/>
</dbReference>
<comment type="catalytic activity">
    <reaction evidence="1">
        <text>a 4-O-methyl-thymidine in DNA + L-cysteinyl-[protein] = a thymidine in DNA + S-methyl-L-cysteinyl-[protein]</text>
        <dbReference type="Rhea" id="RHEA:53428"/>
        <dbReference type="Rhea" id="RHEA-COMP:10131"/>
        <dbReference type="Rhea" id="RHEA-COMP:10132"/>
        <dbReference type="Rhea" id="RHEA-COMP:13555"/>
        <dbReference type="Rhea" id="RHEA-COMP:13556"/>
        <dbReference type="ChEBI" id="CHEBI:29950"/>
        <dbReference type="ChEBI" id="CHEBI:82612"/>
        <dbReference type="ChEBI" id="CHEBI:137386"/>
        <dbReference type="ChEBI" id="CHEBI:137387"/>
        <dbReference type="EC" id="2.1.1.63"/>
    </reaction>
</comment>
<evidence type="ECO:0000313" key="9">
    <source>
        <dbReference type="Proteomes" id="UP000293852"/>
    </source>
</evidence>
<dbReference type="Gene3D" id="1.10.10.10">
    <property type="entry name" value="Winged helix-like DNA-binding domain superfamily/Winged helix DNA-binding domain"/>
    <property type="match status" value="1"/>
</dbReference>
<evidence type="ECO:0000256" key="1">
    <source>
        <dbReference type="ARBA" id="ARBA00001286"/>
    </source>
</evidence>
<reference evidence="8 9" key="1">
    <citation type="submission" date="2019-02" db="EMBL/GenBank/DDBJ databases">
        <title>Sequencing the genomes of 1000 actinobacteria strains.</title>
        <authorList>
            <person name="Klenk H.-P."/>
        </authorList>
    </citation>
    <scope>NUCLEOTIDE SEQUENCE [LARGE SCALE GENOMIC DNA]</scope>
    <source>
        <strain evidence="8 9">DSM 16932</strain>
    </source>
</reference>
<dbReference type="NCBIfam" id="TIGR00589">
    <property type="entry name" value="ogt"/>
    <property type="match status" value="1"/>
</dbReference>
<dbReference type="PANTHER" id="PTHR10815:SF14">
    <property type="entry name" value="BIFUNCTIONAL TRANSCRIPTIONAL ACTIVATOR_DNA REPAIR ENZYME ADA"/>
    <property type="match status" value="1"/>
</dbReference>
<accession>A0A4Q7M6Y1</accession>
<comment type="catalytic activity">
    <reaction evidence="6">
        <text>a 6-O-methyl-2'-deoxyguanosine in DNA + L-cysteinyl-[protein] = S-methyl-L-cysteinyl-[protein] + a 2'-deoxyguanosine in DNA</text>
        <dbReference type="Rhea" id="RHEA:24000"/>
        <dbReference type="Rhea" id="RHEA-COMP:10131"/>
        <dbReference type="Rhea" id="RHEA-COMP:10132"/>
        <dbReference type="Rhea" id="RHEA-COMP:11367"/>
        <dbReference type="Rhea" id="RHEA-COMP:11368"/>
        <dbReference type="ChEBI" id="CHEBI:29950"/>
        <dbReference type="ChEBI" id="CHEBI:82612"/>
        <dbReference type="ChEBI" id="CHEBI:85445"/>
        <dbReference type="ChEBI" id="CHEBI:85448"/>
        <dbReference type="EC" id="2.1.1.63"/>
    </reaction>
</comment>
<dbReference type="Proteomes" id="UP000293852">
    <property type="component" value="Unassembled WGS sequence"/>
</dbReference>
<dbReference type="EMBL" id="SGWX01000001">
    <property type="protein sequence ID" value="RZS62402.1"/>
    <property type="molecule type" value="Genomic_DNA"/>
</dbReference>
<dbReference type="InterPro" id="IPR001497">
    <property type="entry name" value="MethylDNA_cys_MeTrfase_AS"/>
</dbReference>
<evidence type="ECO:0000256" key="4">
    <source>
        <dbReference type="ARBA" id="ARBA00022763"/>
    </source>
</evidence>
<evidence type="ECO:0000256" key="6">
    <source>
        <dbReference type="ARBA" id="ARBA00049348"/>
    </source>
</evidence>
<dbReference type="GO" id="GO:0006281">
    <property type="term" value="P:DNA repair"/>
    <property type="evidence" value="ECO:0007669"/>
    <property type="project" value="UniProtKB-KW"/>
</dbReference>
<dbReference type="PANTHER" id="PTHR10815">
    <property type="entry name" value="METHYLATED-DNA--PROTEIN-CYSTEINE METHYLTRANSFERASE"/>
    <property type="match status" value="1"/>
</dbReference>
<gene>
    <name evidence="8" type="ORF">EV386_2734</name>
</gene>
<organism evidence="8 9">
    <name type="scientific">Xylanimonas ulmi</name>
    <dbReference type="NCBI Taxonomy" id="228973"/>
    <lineage>
        <taxon>Bacteria</taxon>
        <taxon>Bacillati</taxon>
        <taxon>Actinomycetota</taxon>
        <taxon>Actinomycetes</taxon>
        <taxon>Micrococcales</taxon>
        <taxon>Promicromonosporaceae</taxon>
        <taxon>Xylanimonas</taxon>
    </lineage>
</organism>
<evidence type="ECO:0000259" key="7">
    <source>
        <dbReference type="Pfam" id="PF01035"/>
    </source>
</evidence>
<evidence type="ECO:0000313" key="8">
    <source>
        <dbReference type="EMBL" id="RZS62402.1"/>
    </source>
</evidence>
<keyword evidence="2 8" id="KW-0489">Methyltransferase</keyword>